<name>A0A016SWR7_9BILA</name>
<gene>
    <name evidence="1" type="primary">Acey_s0167.g150</name>
    <name evidence="1" type="ORF">Y032_0167g150</name>
</gene>
<sequence>MAVTILAYESEILARKTLEAFLISAKNRRRNDDAETLARIKLTNNLGQPLKPLVLTSFRRERQCKEVKQQDRERAIYRRNLCNCPRQLSATC</sequence>
<protein>
    <submittedName>
        <fullName evidence="1">Uncharacterized protein</fullName>
    </submittedName>
</protein>
<proteinExistence type="predicted"/>
<evidence type="ECO:0000313" key="2">
    <source>
        <dbReference type="Proteomes" id="UP000024635"/>
    </source>
</evidence>
<dbReference type="AlphaFoldDB" id="A0A016SWR7"/>
<evidence type="ECO:0000313" key="1">
    <source>
        <dbReference type="EMBL" id="EYB94836.1"/>
    </source>
</evidence>
<accession>A0A016SWR7</accession>
<reference evidence="2" key="1">
    <citation type="journal article" date="2015" name="Nat. Genet.">
        <title>The genome and transcriptome of the zoonotic hookworm Ancylostoma ceylanicum identify infection-specific gene families.</title>
        <authorList>
            <person name="Schwarz E.M."/>
            <person name="Hu Y."/>
            <person name="Antoshechkin I."/>
            <person name="Miller M.M."/>
            <person name="Sternberg P.W."/>
            <person name="Aroian R.V."/>
        </authorList>
    </citation>
    <scope>NUCLEOTIDE SEQUENCE</scope>
    <source>
        <strain evidence="2">HY135</strain>
    </source>
</reference>
<organism evidence="1 2">
    <name type="scientific">Ancylostoma ceylanicum</name>
    <dbReference type="NCBI Taxonomy" id="53326"/>
    <lineage>
        <taxon>Eukaryota</taxon>
        <taxon>Metazoa</taxon>
        <taxon>Ecdysozoa</taxon>
        <taxon>Nematoda</taxon>
        <taxon>Chromadorea</taxon>
        <taxon>Rhabditida</taxon>
        <taxon>Rhabditina</taxon>
        <taxon>Rhabditomorpha</taxon>
        <taxon>Strongyloidea</taxon>
        <taxon>Ancylostomatidae</taxon>
        <taxon>Ancylostomatinae</taxon>
        <taxon>Ancylostoma</taxon>
    </lineage>
</organism>
<dbReference type="Proteomes" id="UP000024635">
    <property type="component" value="Unassembled WGS sequence"/>
</dbReference>
<dbReference type="EMBL" id="JARK01001503">
    <property type="protein sequence ID" value="EYB94836.1"/>
    <property type="molecule type" value="Genomic_DNA"/>
</dbReference>
<keyword evidence="2" id="KW-1185">Reference proteome</keyword>
<comment type="caution">
    <text evidence="1">The sequence shown here is derived from an EMBL/GenBank/DDBJ whole genome shotgun (WGS) entry which is preliminary data.</text>
</comment>